<comment type="subcellular location">
    <subcellularLocation>
        <location evidence="1">Cell membrane</location>
        <topology evidence="1">Multi-pass membrane protein</topology>
    </subcellularLocation>
</comment>
<dbReference type="GO" id="GO:0022857">
    <property type="term" value="F:transmembrane transporter activity"/>
    <property type="evidence" value="ECO:0007669"/>
    <property type="project" value="InterPro"/>
</dbReference>
<organism evidence="9 10">
    <name type="scientific">Actinokineospora auranticolor</name>
    <dbReference type="NCBI Taxonomy" id="155976"/>
    <lineage>
        <taxon>Bacteria</taxon>
        <taxon>Bacillati</taxon>
        <taxon>Actinomycetota</taxon>
        <taxon>Actinomycetes</taxon>
        <taxon>Pseudonocardiales</taxon>
        <taxon>Pseudonocardiaceae</taxon>
        <taxon>Actinokineospora</taxon>
    </lineage>
</organism>
<dbReference type="Proteomes" id="UP000239203">
    <property type="component" value="Unassembled WGS sequence"/>
</dbReference>
<name>A0A2S6GIJ6_9PSEU</name>
<dbReference type="NCBIfam" id="TIGR00711">
    <property type="entry name" value="efflux_EmrB"/>
    <property type="match status" value="1"/>
</dbReference>
<keyword evidence="4 7" id="KW-0812">Transmembrane</keyword>
<keyword evidence="5 7" id="KW-1133">Transmembrane helix</keyword>
<accession>A0A2S6GIJ6</accession>
<evidence type="ECO:0000313" key="9">
    <source>
        <dbReference type="EMBL" id="PPK65020.1"/>
    </source>
</evidence>
<feature type="transmembrane region" description="Helical" evidence="7">
    <location>
        <begin position="177"/>
        <end position="199"/>
    </location>
</feature>
<feature type="transmembrane region" description="Helical" evidence="7">
    <location>
        <begin position="281"/>
        <end position="304"/>
    </location>
</feature>
<evidence type="ECO:0000259" key="8">
    <source>
        <dbReference type="PROSITE" id="PS50850"/>
    </source>
</evidence>
<feature type="transmembrane region" description="Helical" evidence="7">
    <location>
        <begin position="23"/>
        <end position="48"/>
    </location>
</feature>
<feature type="transmembrane region" description="Helical" evidence="7">
    <location>
        <begin position="374"/>
        <end position="398"/>
    </location>
</feature>
<protein>
    <submittedName>
        <fullName evidence="9">EmrB/QacA subfamily drug resistance transporter</fullName>
    </submittedName>
</protein>
<dbReference type="AlphaFoldDB" id="A0A2S6GIJ6"/>
<dbReference type="EMBL" id="PTIX01000016">
    <property type="protein sequence ID" value="PPK65020.1"/>
    <property type="molecule type" value="Genomic_DNA"/>
</dbReference>
<feature type="transmembrane region" description="Helical" evidence="7">
    <location>
        <begin position="310"/>
        <end position="331"/>
    </location>
</feature>
<sequence>MDAMTGAALRPVPVLRGLRERQLALVVLCAGTLMIILDGSVVNVALPSIQTDLGFAQTDLAWVINAYLIPFGGLLLLAGRLGDLLGRKRLFISGLAVFTVASLACGLANSQAVLIAARAAQGIGGAAASAVVLGMIVTMFPRPREQARAVGVYSFVAAAGASLGLLAGAALTEAINWHWIFFVNLPLGAATIVAALRLLDENTADTDAQTSDVLGGLLITLGLSLWVYTIVQAGETGWGSTRTIVLCAVSTALVLGFVAHQARARDPLVPLGIFRARNVGWANLVQTLMVAGFAGVFFLGALYMQNVLRFSVAEVGLAFLPAAAAIATLSLKVTPKLVDKVDAKAVLVPGMLLMVAGLALFARVPVDGDYLVDVLPVMLLLGTGAGLCFPAVITVAMADATTSDAGVRSGLVNTTQQMGPALGLAVLAAMSSARTGDALADGVPALEALTSGYRLAFLVGAGIVLVAAVLGMTVVQPAVPKTAPKSLDDTAVDAHDHNLAGVRDPDYLALGLGGTGMMGMLWSVAEGKRAVGVELRGDPSYGVMHWNLNADIYHHLGVIDQLMLERYGADGVPKRGDGSLFRLAECLYSTETEAGDASADEVVSGFDLESHVGGVVLHEEHVDDRWLDGRPHRVVADLGGMTPPTGPDPSRLGRDLAEVLADRPTFLAGAEEVLVILRRYLEAVEAMDLASGREPRVRLFTSHRVLTEPRRAAKGATGFERQPDGRLRVRLEMVRSLDHKGKFRRVAVDNAEIVDLGVPGLIVIAEGQSGADARRLGFTQRDVRVDHGDGNGPVPAQADYLAGLIEVFIDSRVRRRVSTEFDRNGTAYTTRQIAIGHEDDAEVGWVLIEVPEFKTFDPVLAGLVPEGTAKDTAKYFAAHQLLMRDFFLEQTAHLLEIPKAELAKIQLTYGPKLFRLVERIGSDAVVAANAVVAGDSFGNGHVLTSGGVTTGMVGHAHRVLRYWRARESGVTHEQALRDLADGIKADTQAWIRHSESEFSPMPPADRRALAATREHRASLLIRDHSDEWIRVVIQAGRLHAYALPPLADTHPAARAAAESPSS</sequence>
<dbReference type="PROSITE" id="PS50850">
    <property type="entry name" value="MFS"/>
    <property type="match status" value="1"/>
</dbReference>
<dbReference type="InterPro" id="IPR036259">
    <property type="entry name" value="MFS_trans_sf"/>
</dbReference>
<feature type="transmembrane region" description="Helical" evidence="7">
    <location>
        <begin position="115"/>
        <end position="138"/>
    </location>
</feature>
<dbReference type="GO" id="GO:0005886">
    <property type="term" value="C:plasma membrane"/>
    <property type="evidence" value="ECO:0007669"/>
    <property type="project" value="UniProtKB-SubCell"/>
</dbReference>
<evidence type="ECO:0000256" key="2">
    <source>
        <dbReference type="ARBA" id="ARBA00022448"/>
    </source>
</evidence>
<evidence type="ECO:0000256" key="3">
    <source>
        <dbReference type="ARBA" id="ARBA00022475"/>
    </source>
</evidence>
<evidence type="ECO:0000256" key="1">
    <source>
        <dbReference type="ARBA" id="ARBA00004651"/>
    </source>
</evidence>
<reference evidence="9 10" key="1">
    <citation type="submission" date="2018-02" db="EMBL/GenBank/DDBJ databases">
        <title>Genomic Encyclopedia of Archaeal and Bacterial Type Strains, Phase II (KMG-II): from individual species to whole genera.</title>
        <authorList>
            <person name="Goeker M."/>
        </authorList>
    </citation>
    <scope>NUCLEOTIDE SEQUENCE [LARGE SCALE GENOMIC DNA]</scope>
    <source>
        <strain evidence="9 10">YU 961-1</strain>
    </source>
</reference>
<feature type="transmembrane region" description="Helical" evidence="7">
    <location>
        <begin position="211"/>
        <end position="231"/>
    </location>
</feature>
<dbReference type="InterPro" id="IPR020846">
    <property type="entry name" value="MFS_dom"/>
</dbReference>
<dbReference type="Gene3D" id="1.20.1250.20">
    <property type="entry name" value="MFS general substrate transporter like domains"/>
    <property type="match status" value="1"/>
</dbReference>
<comment type="caution">
    <text evidence="9">The sequence shown here is derived from an EMBL/GenBank/DDBJ whole genome shotgun (WGS) entry which is preliminary data.</text>
</comment>
<keyword evidence="6 7" id="KW-0472">Membrane</keyword>
<dbReference type="PANTHER" id="PTHR42718">
    <property type="entry name" value="MAJOR FACILITATOR SUPERFAMILY MULTIDRUG TRANSPORTER MFSC"/>
    <property type="match status" value="1"/>
</dbReference>
<keyword evidence="2" id="KW-0813">Transport</keyword>
<proteinExistence type="predicted"/>
<dbReference type="CDD" id="cd17321">
    <property type="entry name" value="MFS_MMR_MDR_like"/>
    <property type="match status" value="1"/>
</dbReference>
<feature type="transmembrane region" description="Helical" evidence="7">
    <location>
        <begin position="90"/>
        <end position="109"/>
    </location>
</feature>
<feature type="transmembrane region" description="Helical" evidence="7">
    <location>
        <begin position="150"/>
        <end position="171"/>
    </location>
</feature>
<dbReference type="PANTHER" id="PTHR42718:SF46">
    <property type="entry name" value="BLR6921 PROTEIN"/>
    <property type="match status" value="1"/>
</dbReference>
<dbReference type="RefSeq" id="WP_342752302.1">
    <property type="nucleotide sequence ID" value="NZ_CP154825.1"/>
</dbReference>
<dbReference type="InterPro" id="IPR004638">
    <property type="entry name" value="EmrB-like"/>
</dbReference>
<dbReference type="SUPFAM" id="SSF103473">
    <property type="entry name" value="MFS general substrate transporter"/>
    <property type="match status" value="1"/>
</dbReference>
<gene>
    <name evidence="9" type="ORF">CLV40_11663</name>
</gene>
<dbReference type="Gene3D" id="1.20.1720.10">
    <property type="entry name" value="Multidrug resistance protein D"/>
    <property type="match status" value="1"/>
</dbReference>
<dbReference type="Pfam" id="PF07690">
    <property type="entry name" value="MFS_1"/>
    <property type="match status" value="1"/>
</dbReference>
<evidence type="ECO:0000256" key="7">
    <source>
        <dbReference type="SAM" id="Phobius"/>
    </source>
</evidence>
<evidence type="ECO:0000256" key="5">
    <source>
        <dbReference type="ARBA" id="ARBA00022989"/>
    </source>
</evidence>
<evidence type="ECO:0000313" key="10">
    <source>
        <dbReference type="Proteomes" id="UP000239203"/>
    </source>
</evidence>
<feature type="domain" description="Major facilitator superfamily (MFS) profile" evidence="8">
    <location>
        <begin position="24"/>
        <end position="479"/>
    </location>
</feature>
<feature type="transmembrane region" description="Helical" evidence="7">
    <location>
        <begin position="243"/>
        <end position="260"/>
    </location>
</feature>
<keyword evidence="10" id="KW-1185">Reference proteome</keyword>
<feature type="transmembrane region" description="Helical" evidence="7">
    <location>
        <begin position="60"/>
        <end position="78"/>
    </location>
</feature>
<dbReference type="InterPro" id="IPR011701">
    <property type="entry name" value="MFS"/>
</dbReference>
<feature type="transmembrane region" description="Helical" evidence="7">
    <location>
        <begin position="343"/>
        <end position="362"/>
    </location>
</feature>
<evidence type="ECO:0000256" key="6">
    <source>
        <dbReference type="ARBA" id="ARBA00023136"/>
    </source>
</evidence>
<feature type="transmembrane region" description="Helical" evidence="7">
    <location>
        <begin position="455"/>
        <end position="475"/>
    </location>
</feature>
<evidence type="ECO:0000256" key="4">
    <source>
        <dbReference type="ARBA" id="ARBA00022692"/>
    </source>
</evidence>
<keyword evidence="3" id="KW-1003">Cell membrane</keyword>